<sequence>MLGFLSDYWKLQVRLIVNKMERKSLYFFIKSISTSNEAKAKMVKEMKLFEKELYFYNVIKRQIGIPDLRPWSATLITTLDEAMVFEDLNAMQYKTKNKFDRFDEAHTLQALSTLARFHASSIVYEERKSKKLSKKYCINEEFENYLNQGGYNISDQWFVQCMTGALQAVKKFSKYGKDKSLMNTVENKWKDIWHSGLKLSDFSPKRRCVICHRDLWNNNILFRYKELSENKLVPVDCLLVDFQAVRYQEPAGDVMLLLYCNLDPIYRETNMQLFLNYYYQELEHILSKHDIKISDIFSKDSFICSAEEQRLWGLIVSACLTPQFWLDETLTTQFFCDTEQFNQILSKDKGAFINKMIEENEDYKSTVLCIFEEIVERYCLN</sequence>
<dbReference type="Proteomes" id="UP001314205">
    <property type="component" value="Unassembled WGS sequence"/>
</dbReference>
<evidence type="ECO:0000313" key="2">
    <source>
        <dbReference type="EMBL" id="CAK1580236.1"/>
    </source>
</evidence>
<protein>
    <recommendedName>
        <fullName evidence="1">CHK kinase-like domain-containing protein</fullName>
    </recommendedName>
</protein>
<dbReference type="Gene3D" id="3.90.1200.10">
    <property type="match status" value="1"/>
</dbReference>
<dbReference type="AlphaFoldDB" id="A0AAV1KAW2"/>
<dbReference type="InterPro" id="IPR011009">
    <property type="entry name" value="Kinase-like_dom_sf"/>
</dbReference>
<organism evidence="2 3">
    <name type="scientific">Parnassius mnemosyne</name>
    <name type="common">clouded apollo</name>
    <dbReference type="NCBI Taxonomy" id="213953"/>
    <lineage>
        <taxon>Eukaryota</taxon>
        <taxon>Metazoa</taxon>
        <taxon>Ecdysozoa</taxon>
        <taxon>Arthropoda</taxon>
        <taxon>Hexapoda</taxon>
        <taxon>Insecta</taxon>
        <taxon>Pterygota</taxon>
        <taxon>Neoptera</taxon>
        <taxon>Endopterygota</taxon>
        <taxon>Lepidoptera</taxon>
        <taxon>Glossata</taxon>
        <taxon>Ditrysia</taxon>
        <taxon>Papilionoidea</taxon>
        <taxon>Papilionidae</taxon>
        <taxon>Parnassiinae</taxon>
        <taxon>Parnassini</taxon>
        <taxon>Parnassius</taxon>
        <taxon>Driopa</taxon>
    </lineage>
</organism>
<dbReference type="PANTHER" id="PTHR11012:SF48">
    <property type="entry name" value="CHK KINASE-LIKE DOMAIN-CONTAINING PROTEIN-RELATED"/>
    <property type="match status" value="1"/>
</dbReference>
<dbReference type="InterPro" id="IPR004119">
    <property type="entry name" value="EcKL"/>
</dbReference>
<name>A0AAV1KAW2_9NEOP</name>
<dbReference type="EMBL" id="CAVLGL010000013">
    <property type="protein sequence ID" value="CAK1580236.1"/>
    <property type="molecule type" value="Genomic_DNA"/>
</dbReference>
<comment type="caution">
    <text evidence="2">The sequence shown here is derived from an EMBL/GenBank/DDBJ whole genome shotgun (WGS) entry which is preliminary data.</text>
</comment>
<dbReference type="Pfam" id="PF02958">
    <property type="entry name" value="EcKL"/>
    <property type="match status" value="1"/>
</dbReference>
<proteinExistence type="predicted"/>
<keyword evidence="3" id="KW-1185">Reference proteome</keyword>
<accession>A0AAV1KAW2</accession>
<gene>
    <name evidence="2" type="ORF">PARMNEM_LOCUS2067</name>
</gene>
<dbReference type="SMART" id="SM00587">
    <property type="entry name" value="CHK"/>
    <property type="match status" value="1"/>
</dbReference>
<reference evidence="2 3" key="1">
    <citation type="submission" date="2023-11" db="EMBL/GenBank/DDBJ databases">
        <authorList>
            <person name="Hedman E."/>
            <person name="Englund M."/>
            <person name="Stromberg M."/>
            <person name="Nyberg Akerstrom W."/>
            <person name="Nylinder S."/>
            <person name="Jareborg N."/>
            <person name="Kallberg Y."/>
            <person name="Kronander E."/>
        </authorList>
    </citation>
    <scope>NUCLEOTIDE SEQUENCE [LARGE SCALE GENOMIC DNA]</scope>
</reference>
<evidence type="ECO:0000313" key="3">
    <source>
        <dbReference type="Proteomes" id="UP001314205"/>
    </source>
</evidence>
<dbReference type="InterPro" id="IPR015897">
    <property type="entry name" value="CHK_kinase-like"/>
</dbReference>
<feature type="domain" description="CHK kinase-like" evidence="1">
    <location>
        <begin position="83"/>
        <end position="288"/>
    </location>
</feature>
<dbReference type="SUPFAM" id="SSF56112">
    <property type="entry name" value="Protein kinase-like (PK-like)"/>
    <property type="match status" value="1"/>
</dbReference>
<dbReference type="PANTHER" id="PTHR11012">
    <property type="entry name" value="PROTEIN KINASE-LIKE DOMAIN-CONTAINING"/>
    <property type="match status" value="1"/>
</dbReference>
<evidence type="ECO:0000259" key="1">
    <source>
        <dbReference type="SMART" id="SM00587"/>
    </source>
</evidence>